<evidence type="ECO:0000313" key="3">
    <source>
        <dbReference type="EMBL" id="RCX16841.1"/>
    </source>
</evidence>
<gene>
    <name evidence="3" type="ORF">DFR58_10968</name>
</gene>
<dbReference type="InterPro" id="IPR050194">
    <property type="entry name" value="Glycosyltransferase_grp1"/>
</dbReference>
<feature type="domain" description="Glycosyltransferase subfamily 4-like N-terminal" evidence="2">
    <location>
        <begin position="15"/>
        <end position="181"/>
    </location>
</feature>
<dbReference type="AlphaFoldDB" id="A0A369B5X6"/>
<dbReference type="Proteomes" id="UP000253034">
    <property type="component" value="Unassembled WGS sequence"/>
</dbReference>
<dbReference type="PANTHER" id="PTHR45947:SF3">
    <property type="entry name" value="SULFOQUINOVOSYL TRANSFERASE SQD2"/>
    <property type="match status" value="1"/>
</dbReference>
<dbReference type="InterPro" id="IPR001296">
    <property type="entry name" value="Glyco_trans_1"/>
</dbReference>
<proteinExistence type="predicted"/>
<evidence type="ECO:0000259" key="2">
    <source>
        <dbReference type="Pfam" id="PF13439"/>
    </source>
</evidence>
<keyword evidence="3" id="KW-0808">Transferase</keyword>
<dbReference type="InterPro" id="IPR028098">
    <property type="entry name" value="Glyco_trans_4-like_N"/>
</dbReference>
<keyword evidence="4" id="KW-1185">Reference proteome</keyword>
<name>A0A369B5X6_9FIRM</name>
<sequence length="389" mass="43943">MNIGIFTDSYYPEISGLVTSIDILQSQLKERGHNVYIFTTSNPGIRGKRRGVFRLPSMPFLFLKSRRVGLFYTPRAVKCVKRLNLDIIHTQTEFSLGIFGKIMAKKLGIPVVHTYHTLYKDYVHYISKDKFKRLSNDLVKILSRNFCNGCDAVIAPTQKVYDLLMDYGVKKSISVIPTGIRLCKFNSGGHPEVNAEELKQSLSIGSNDPVILFVGRLAKEKRVDIIIRQMPYVLQSLPDAKLLIVGDGALRKTLESLAVQLNVNKSVIFAGEQAWDKIHIYYKLGGVFVSASVTETQGLTIIEAMASGIPVAAIRDRNIEDLIKDRWNGRIFDSERELGEAVVETLSDKTISQMYVKNANDTLYEYSSLKFSMKVEEVYTKLLREKILT</sequence>
<dbReference type="Pfam" id="PF00534">
    <property type="entry name" value="Glycos_transf_1"/>
    <property type="match status" value="1"/>
</dbReference>
<accession>A0A369B5X6</accession>
<dbReference type="Gene3D" id="3.40.50.2000">
    <property type="entry name" value="Glycogen Phosphorylase B"/>
    <property type="match status" value="2"/>
</dbReference>
<evidence type="ECO:0000313" key="4">
    <source>
        <dbReference type="Proteomes" id="UP000253034"/>
    </source>
</evidence>
<reference evidence="3 4" key="1">
    <citation type="submission" date="2018-07" db="EMBL/GenBank/DDBJ databases">
        <title>Genomic Encyclopedia of Type Strains, Phase IV (KMG-IV): sequencing the most valuable type-strain genomes for metagenomic binning, comparative biology and taxonomic classification.</title>
        <authorList>
            <person name="Goeker M."/>
        </authorList>
    </citation>
    <scope>NUCLEOTIDE SEQUENCE [LARGE SCALE GENOMIC DNA]</scope>
    <source>
        <strain evidence="3 4">DSM 27016</strain>
    </source>
</reference>
<feature type="domain" description="Glycosyl transferase family 1" evidence="1">
    <location>
        <begin position="196"/>
        <end position="360"/>
    </location>
</feature>
<dbReference type="CDD" id="cd03817">
    <property type="entry name" value="GT4_UGDG-like"/>
    <property type="match status" value="1"/>
</dbReference>
<dbReference type="Pfam" id="PF13439">
    <property type="entry name" value="Glyco_transf_4"/>
    <property type="match status" value="1"/>
</dbReference>
<dbReference type="SUPFAM" id="SSF53756">
    <property type="entry name" value="UDP-Glycosyltransferase/glycogen phosphorylase"/>
    <property type="match status" value="1"/>
</dbReference>
<dbReference type="EMBL" id="QPJT01000009">
    <property type="protein sequence ID" value="RCX16841.1"/>
    <property type="molecule type" value="Genomic_DNA"/>
</dbReference>
<organism evidence="3 4">
    <name type="scientific">Anaerobacterium chartisolvens</name>
    <dbReference type="NCBI Taxonomy" id="1297424"/>
    <lineage>
        <taxon>Bacteria</taxon>
        <taxon>Bacillati</taxon>
        <taxon>Bacillota</taxon>
        <taxon>Clostridia</taxon>
        <taxon>Eubacteriales</taxon>
        <taxon>Oscillospiraceae</taxon>
        <taxon>Anaerobacterium</taxon>
    </lineage>
</organism>
<protein>
    <submittedName>
        <fullName evidence="3">1,2-diacylglycerol 3-glucosyltransferase</fullName>
    </submittedName>
</protein>
<dbReference type="RefSeq" id="WP_170138099.1">
    <property type="nucleotide sequence ID" value="NZ_QPJT01000009.1"/>
</dbReference>
<dbReference type="PANTHER" id="PTHR45947">
    <property type="entry name" value="SULFOQUINOVOSYL TRANSFERASE SQD2"/>
    <property type="match status" value="1"/>
</dbReference>
<evidence type="ECO:0000259" key="1">
    <source>
        <dbReference type="Pfam" id="PF00534"/>
    </source>
</evidence>
<comment type="caution">
    <text evidence="3">The sequence shown here is derived from an EMBL/GenBank/DDBJ whole genome shotgun (WGS) entry which is preliminary data.</text>
</comment>
<dbReference type="GO" id="GO:0016758">
    <property type="term" value="F:hexosyltransferase activity"/>
    <property type="evidence" value="ECO:0007669"/>
    <property type="project" value="TreeGrafter"/>
</dbReference>